<evidence type="ECO:0000259" key="3">
    <source>
        <dbReference type="Pfam" id="PF00534"/>
    </source>
</evidence>
<dbReference type="AlphaFoldDB" id="A0A290Z3F0"/>
<dbReference type="PANTHER" id="PTHR45947:SF3">
    <property type="entry name" value="SULFOQUINOVOSYL TRANSFERASE SQD2"/>
    <property type="match status" value="1"/>
</dbReference>
<evidence type="ECO:0000256" key="1">
    <source>
        <dbReference type="ARBA" id="ARBA00022676"/>
    </source>
</evidence>
<dbReference type="EMBL" id="CP023445">
    <property type="protein sequence ID" value="ATE53489.1"/>
    <property type="molecule type" value="Genomic_DNA"/>
</dbReference>
<dbReference type="Pfam" id="PF00534">
    <property type="entry name" value="Glycos_transf_1"/>
    <property type="match status" value="1"/>
</dbReference>
<dbReference type="RefSeq" id="WP_096492431.1">
    <property type="nucleotide sequence ID" value="NZ_CP023445.1"/>
</dbReference>
<dbReference type="GO" id="GO:1901137">
    <property type="term" value="P:carbohydrate derivative biosynthetic process"/>
    <property type="evidence" value="ECO:0007669"/>
    <property type="project" value="UniProtKB-ARBA"/>
</dbReference>
<dbReference type="PANTHER" id="PTHR45947">
    <property type="entry name" value="SULFOQUINOVOSYL TRANSFERASE SQD2"/>
    <property type="match status" value="1"/>
</dbReference>
<dbReference type="InterPro" id="IPR028098">
    <property type="entry name" value="Glyco_trans_4-like_N"/>
</dbReference>
<accession>A0A290Z3F0</accession>
<evidence type="ECO:0000313" key="6">
    <source>
        <dbReference type="Proteomes" id="UP000218505"/>
    </source>
</evidence>
<dbReference type="KEGG" id="apre:CNX65_09450"/>
<protein>
    <submittedName>
        <fullName evidence="5">Glycosyl transferase</fullName>
    </submittedName>
</protein>
<keyword evidence="2 5" id="KW-0808">Transferase</keyword>
<feature type="domain" description="Glycosyltransferase subfamily 4-like N-terminal" evidence="4">
    <location>
        <begin position="23"/>
        <end position="179"/>
    </location>
</feature>
<keyword evidence="6" id="KW-1185">Reference proteome</keyword>
<evidence type="ECO:0000256" key="2">
    <source>
        <dbReference type="ARBA" id="ARBA00022679"/>
    </source>
</evidence>
<reference evidence="5" key="1">
    <citation type="submission" date="2017-09" db="EMBL/GenBank/DDBJ databases">
        <title>Complete Genome Sequence of ansamitocin-producing Bacterium Actinosynnema pretiosum X47.</title>
        <authorList>
            <person name="Cao G."/>
            <person name="Zong G."/>
            <person name="Zhong C."/>
            <person name="Fu J."/>
        </authorList>
    </citation>
    <scope>NUCLEOTIDE SEQUENCE [LARGE SCALE GENOMIC DNA]</scope>
    <source>
        <strain evidence="5">X47</strain>
    </source>
</reference>
<feature type="domain" description="Glycosyl transferase family 1" evidence="3">
    <location>
        <begin position="195"/>
        <end position="342"/>
    </location>
</feature>
<organism evidence="5 6">
    <name type="scientific">Actinosynnema pretiosum</name>
    <dbReference type="NCBI Taxonomy" id="42197"/>
    <lineage>
        <taxon>Bacteria</taxon>
        <taxon>Bacillati</taxon>
        <taxon>Actinomycetota</taxon>
        <taxon>Actinomycetes</taxon>
        <taxon>Pseudonocardiales</taxon>
        <taxon>Pseudonocardiaceae</taxon>
        <taxon>Actinosynnema</taxon>
    </lineage>
</organism>
<proteinExistence type="predicted"/>
<gene>
    <name evidence="5" type="ORF">CNX65_09450</name>
</gene>
<keyword evidence="1" id="KW-0328">Glycosyltransferase</keyword>
<evidence type="ECO:0000259" key="4">
    <source>
        <dbReference type="Pfam" id="PF13439"/>
    </source>
</evidence>
<evidence type="ECO:0000313" key="5">
    <source>
        <dbReference type="EMBL" id="ATE53489.1"/>
    </source>
</evidence>
<dbReference type="Proteomes" id="UP000218505">
    <property type="component" value="Chromosome"/>
</dbReference>
<name>A0A290Z3F0_9PSEU</name>
<dbReference type="Pfam" id="PF13439">
    <property type="entry name" value="Glyco_transf_4"/>
    <property type="match status" value="1"/>
</dbReference>
<dbReference type="GO" id="GO:0016758">
    <property type="term" value="F:hexosyltransferase activity"/>
    <property type="evidence" value="ECO:0007669"/>
    <property type="project" value="TreeGrafter"/>
</dbReference>
<dbReference type="InterPro" id="IPR001296">
    <property type="entry name" value="Glyco_trans_1"/>
</dbReference>
<dbReference type="SUPFAM" id="SSF53756">
    <property type="entry name" value="UDP-Glycosyltransferase/glycogen phosphorylase"/>
    <property type="match status" value="1"/>
</dbReference>
<dbReference type="InterPro" id="IPR050194">
    <property type="entry name" value="Glycosyltransferase_grp1"/>
</dbReference>
<dbReference type="Gene3D" id="3.40.50.2000">
    <property type="entry name" value="Glycogen Phosphorylase B"/>
    <property type="match status" value="2"/>
</dbReference>
<sequence length="382" mass="40054">MKIALVSESANPLHAGNGGALRVHVAELAAALASAGHEVVVHTSGEAGREATRARGYEVVELSAVARRAADPSAHLGDFARALARRWQDDAPDVVHAHHWTSGLAALLGARRTGTPVVQSFHSLADPGSDPQRASTERLVGKEAAAVIASSGAELAELARLGVPRQRISVVPSGVDRARFDPEGPAAPRWAPQRLVAVNDLAPERGVDDLLWALRSLPEAELVVLGGDARGIDRARARAAELGVASRVRLPGRVRREEVPALLRSADAVVHVPWAADFGLVALEAMACGVPVVATAVGGLADTVVDGVTGVLVPPRDRKALTGVLRSLLVDDARRDAYGIAGADRVRVRYSWERVAHEVAQVCARVAGVELEMGPEIVAEAT</sequence>